<proteinExistence type="predicted"/>
<gene>
    <name evidence="1" type="ORF">K1I37_00460</name>
</gene>
<accession>A0A9E6ZLE6</accession>
<name>A0A9E6ZLE6_ALIAG</name>
<organism evidence="1 2">
    <name type="scientific">Alicyclobacillus acidoterrestris (strain ATCC 49025 / DSM 3922 / CIP 106132 / NCIMB 13137 / GD3B)</name>
    <dbReference type="NCBI Taxonomy" id="1356854"/>
    <lineage>
        <taxon>Bacteria</taxon>
        <taxon>Bacillati</taxon>
        <taxon>Bacillota</taxon>
        <taxon>Bacilli</taxon>
        <taxon>Bacillales</taxon>
        <taxon>Alicyclobacillaceae</taxon>
        <taxon>Alicyclobacillus</taxon>
    </lineage>
</organism>
<reference evidence="2" key="1">
    <citation type="journal article" date="2022" name="G3 (Bethesda)">
        <title>Unveiling the complete genome sequence of Alicyclobacillus acidoterrestris DSM 3922T, a taint-producing strain.</title>
        <authorList>
            <person name="Leonardo I.C."/>
            <person name="Barreto Crespo M.T."/>
            <person name="Gaspar F.B."/>
        </authorList>
    </citation>
    <scope>NUCLEOTIDE SEQUENCE [LARGE SCALE GENOMIC DNA]</scope>
    <source>
        <strain evidence="2">DSM 3922</strain>
    </source>
</reference>
<dbReference type="KEGG" id="aaco:K1I37_00460"/>
<evidence type="ECO:0000313" key="1">
    <source>
        <dbReference type="EMBL" id="UNO49076.1"/>
    </source>
</evidence>
<dbReference type="RefSeq" id="WP_031218537.1">
    <property type="nucleotide sequence ID" value="NZ_AURB01000127.1"/>
</dbReference>
<dbReference type="AlphaFoldDB" id="A0A9E6ZLE6"/>
<protein>
    <submittedName>
        <fullName evidence="1">Uncharacterized protein</fullName>
    </submittedName>
</protein>
<dbReference type="EMBL" id="CP080467">
    <property type="protein sequence ID" value="UNO49076.1"/>
    <property type="molecule type" value="Genomic_DNA"/>
</dbReference>
<evidence type="ECO:0000313" key="2">
    <source>
        <dbReference type="Proteomes" id="UP000829401"/>
    </source>
</evidence>
<sequence>MLWSDVRKVYPNQFVYLEDLQSRVQDGKLYVDEVALIRPLTDSQEALQALKAARDKKFIYHTSHEQIVMEVVMKPIARGVR</sequence>
<dbReference type="Proteomes" id="UP000829401">
    <property type="component" value="Chromosome"/>
</dbReference>
<dbReference type="OrthoDB" id="5770817at2"/>
<keyword evidence="2" id="KW-1185">Reference proteome</keyword>